<proteinExistence type="predicted"/>
<reference evidence="2 3" key="1">
    <citation type="journal article" date="2016" name="Mol. Biol. Evol.">
        <title>Comparative Genomics of Early-Diverging Mushroom-Forming Fungi Provides Insights into the Origins of Lignocellulose Decay Capabilities.</title>
        <authorList>
            <person name="Nagy L.G."/>
            <person name="Riley R."/>
            <person name="Tritt A."/>
            <person name="Adam C."/>
            <person name="Daum C."/>
            <person name="Floudas D."/>
            <person name="Sun H."/>
            <person name="Yadav J.S."/>
            <person name="Pangilinan J."/>
            <person name="Larsson K.H."/>
            <person name="Matsuura K."/>
            <person name="Barry K."/>
            <person name="Labutti K."/>
            <person name="Kuo R."/>
            <person name="Ohm R.A."/>
            <person name="Bhattacharya S.S."/>
            <person name="Shirouzu T."/>
            <person name="Yoshinaga Y."/>
            <person name="Martin F.M."/>
            <person name="Grigoriev I.V."/>
            <person name="Hibbett D.S."/>
        </authorList>
    </citation>
    <scope>NUCLEOTIDE SEQUENCE [LARGE SCALE GENOMIC DNA]</scope>
    <source>
        <strain evidence="2 3">L-15889</strain>
    </source>
</reference>
<feature type="region of interest" description="Disordered" evidence="1">
    <location>
        <begin position="196"/>
        <end position="224"/>
    </location>
</feature>
<feature type="compositionally biased region" description="Pro residues" evidence="1">
    <location>
        <begin position="69"/>
        <end position="81"/>
    </location>
</feature>
<sequence length="241" mass="25503">MPHRHLPCIHCVLRGAEAITVAYPAPVGNTGRPLQELATPAGIPRPASPEHSRAHPRPSPVRKPLFYHPYPPPSYRGPAPPVAHSVDLGRPGSPILSDNASKPMQSPVPLVPGQQPPPTVMCPSSCWDLPGTTTSCLHRDGPTRATCLPPAAENGACLQHPRQECAGPAFVRPPRRIPVGGSPAGRLLPARVDASDLKSANEHDTRPLDTSDDDACVQERAPATLHSGSIAEPLRLLDCPA</sequence>
<name>A0A165UBH9_9APHY</name>
<evidence type="ECO:0000313" key="2">
    <source>
        <dbReference type="EMBL" id="KZT74673.1"/>
    </source>
</evidence>
<protein>
    <submittedName>
        <fullName evidence="2">Uncharacterized protein</fullName>
    </submittedName>
</protein>
<keyword evidence="3" id="KW-1185">Reference proteome</keyword>
<feature type="region of interest" description="Disordered" evidence="1">
    <location>
        <begin position="26"/>
        <end position="105"/>
    </location>
</feature>
<accession>A0A165UBH9</accession>
<dbReference type="AlphaFoldDB" id="A0A165UBH9"/>
<gene>
    <name evidence="2" type="ORF">DAEQUDRAFT_1914</name>
</gene>
<dbReference type="Proteomes" id="UP000076727">
    <property type="component" value="Unassembled WGS sequence"/>
</dbReference>
<organism evidence="2 3">
    <name type="scientific">Daedalea quercina L-15889</name>
    <dbReference type="NCBI Taxonomy" id="1314783"/>
    <lineage>
        <taxon>Eukaryota</taxon>
        <taxon>Fungi</taxon>
        <taxon>Dikarya</taxon>
        <taxon>Basidiomycota</taxon>
        <taxon>Agaricomycotina</taxon>
        <taxon>Agaricomycetes</taxon>
        <taxon>Polyporales</taxon>
        <taxon>Fomitopsis</taxon>
    </lineage>
</organism>
<dbReference type="EMBL" id="KV429032">
    <property type="protein sequence ID" value="KZT74673.1"/>
    <property type="molecule type" value="Genomic_DNA"/>
</dbReference>
<evidence type="ECO:0000256" key="1">
    <source>
        <dbReference type="SAM" id="MobiDB-lite"/>
    </source>
</evidence>
<evidence type="ECO:0000313" key="3">
    <source>
        <dbReference type="Proteomes" id="UP000076727"/>
    </source>
</evidence>
<feature type="compositionally biased region" description="Basic and acidic residues" evidence="1">
    <location>
        <begin position="196"/>
        <end position="209"/>
    </location>
</feature>